<accession>A0A6L6WMS2</accession>
<dbReference type="AlphaFoldDB" id="A0A6L6WMS2"/>
<dbReference type="Proteomes" id="UP000483802">
    <property type="component" value="Unassembled WGS sequence"/>
</dbReference>
<dbReference type="Gene3D" id="2.160.20.80">
    <property type="entry name" value="E3 ubiquitin-protein ligase SopA"/>
    <property type="match status" value="1"/>
</dbReference>
<keyword evidence="2" id="KW-1185">Reference proteome</keyword>
<comment type="caution">
    <text evidence="1">The sequence shown here is derived from an EMBL/GenBank/DDBJ whole genome shotgun (WGS) entry which is preliminary data.</text>
</comment>
<organism evidence="1 2">
    <name type="scientific">Streptomyces typhae</name>
    <dbReference type="NCBI Taxonomy" id="2681492"/>
    <lineage>
        <taxon>Bacteria</taxon>
        <taxon>Bacillati</taxon>
        <taxon>Actinomycetota</taxon>
        <taxon>Actinomycetes</taxon>
        <taxon>Kitasatosporales</taxon>
        <taxon>Streptomycetaceae</taxon>
        <taxon>Streptomyces</taxon>
    </lineage>
</organism>
<evidence type="ECO:0008006" key="3">
    <source>
        <dbReference type="Google" id="ProtNLM"/>
    </source>
</evidence>
<reference evidence="1 2" key="1">
    <citation type="submission" date="2019-11" db="EMBL/GenBank/DDBJ databases">
        <title>Streptomyces typhae sp. nov., a novel endophytic actinomycete isolated from the root of cattail pollen (Typha angustifolia L.).</title>
        <authorList>
            <person name="Peng C."/>
        </authorList>
    </citation>
    <scope>NUCLEOTIDE SEQUENCE [LARGE SCALE GENOMIC DNA]</scope>
    <source>
        <strain evidence="2">p1417</strain>
    </source>
</reference>
<dbReference type="InterPro" id="IPR001646">
    <property type="entry name" value="5peptide_repeat"/>
</dbReference>
<dbReference type="SUPFAM" id="SSF141571">
    <property type="entry name" value="Pentapeptide repeat-like"/>
    <property type="match status" value="1"/>
</dbReference>
<dbReference type="Pfam" id="PF00805">
    <property type="entry name" value="Pentapeptide"/>
    <property type="match status" value="1"/>
</dbReference>
<proteinExistence type="predicted"/>
<dbReference type="InterPro" id="IPR051082">
    <property type="entry name" value="Pentapeptide-BTB/POZ_domain"/>
</dbReference>
<evidence type="ECO:0000313" key="2">
    <source>
        <dbReference type="Proteomes" id="UP000483802"/>
    </source>
</evidence>
<evidence type="ECO:0000313" key="1">
    <source>
        <dbReference type="EMBL" id="MVO83413.1"/>
    </source>
</evidence>
<sequence length="177" mass="18913">MPSRLFRPGRTAPTLTWTPSAWTCPWRISPARTSAWVSCARPTCDGRSSPARTCTGPTWRAGALLDAADLTRACLVRTELNEASMQGTLLRGSNLDSASLCGVDARGADLGGACLDGAALVGIRLQGADLTDASVREISFEGLLFAYSVRRYGSCGEGGRCRVNFREPRFRSHSSGQ</sequence>
<gene>
    <name evidence="1" type="ORF">GPA10_01235</name>
</gene>
<name>A0A6L6WMS2_9ACTN</name>
<dbReference type="PANTHER" id="PTHR14136">
    <property type="entry name" value="BTB_POZ DOMAIN-CONTAINING PROTEIN KCTD9"/>
    <property type="match status" value="1"/>
</dbReference>
<dbReference type="PANTHER" id="PTHR14136:SF17">
    <property type="entry name" value="BTB_POZ DOMAIN-CONTAINING PROTEIN KCTD9"/>
    <property type="match status" value="1"/>
</dbReference>
<dbReference type="EMBL" id="WPNZ01000001">
    <property type="protein sequence ID" value="MVO83413.1"/>
    <property type="molecule type" value="Genomic_DNA"/>
</dbReference>
<protein>
    <recommendedName>
        <fullName evidence="3">Pentapeptide repeat-containing protein</fullName>
    </recommendedName>
</protein>